<dbReference type="EMBL" id="JBHTHY010000028">
    <property type="protein sequence ID" value="MFD0799702.1"/>
    <property type="molecule type" value="Genomic_DNA"/>
</dbReference>
<dbReference type="InterPro" id="IPR036179">
    <property type="entry name" value="Ig-like_dom_sf"/>
</dbReference>
<evidence type="ECO:0000313" key="3">
    <source>
        <dbReference type="Proteomes" id="UP001597012"/>
    </source>
</evidence>
<evidence type="ECO:0000313" key="2">
    <source>
        <dbReference type="EMBL" id="MFD0799702.1"/>
    </source>
</evidence>
<proteinExistence type="predicted"/>
<reference evidence="3" key="1">
    <citation type="journal article" date="2019" name="Int. J. Syst. Evol. Microbiol.">
        <title>The Global Catalogue of Microorganisms (GCM) 10K type strain sequencing project: providing services to taxonomists for standard genome sequencing and annotation.</title>
        <authorList>
            <consortium name="The Broad Institute Genomics Platform"/>
            <consortium name="The Broad Institute Genome Sequencing Center for Infectious Disease"/>
            <person name="Wu L."/>
            <person name="Ma J."/>
        </authorList>
    </citation>
    <scope>NUCLEOTIDE SEQUENCE [LARGE SCALE GENOMIC DNA]</scope>
    <source>
        <strain evidence="3">CCUG 61948</strain>
    </source>
</reference>
<feature type="signal peptide" evidence="1">
    <location>
        <begin position="1"/>
        <end position="24"/>
    </location>
</feature>
<dbReference type="Proteomes" id="UP001597012">
    <property type="component" value="Unassembled WGS sequence"/>
</dbReference>
<accession>A0ABW3B8P8</accession>
<dbReference type="SUPFAM" id="SSF48726">
    <property type="entry name" value="Immunoglobulin"/>
    <property type="match status" value="1"/>
</dbReference>
<dbReference type="Pfam" id="PF13585">
    <property type="entry name" value="CHU_C"/>
    <property type="match status" value="1"/>
</dbReference>
<dbReference type="InterPro" id="IPR013783">
    <property type="entry name" value="Ig-like_fold"/>
</dbReference>
<protein>
    <submittedName>
        <fullName evidence="2">Gliding motility-associated C-terminal domain-containing protein</fullName>
    </submittedName>
</protein>
<keyword evidence="1" id="KW-0732">Signal</keyword>
<gene>
    <name evidence="2" type="ORF">ACFQZJ_19690</name>
</gene>
<feature type="chain" id="PRO_5046911850" evidence="1">
    <location>
        <begin position="25"/>
        <end position="748"/>
    </location>
</feature>
<organism evidence="2 3">
    <name type="scientific">Maribacter chungangensis</name>
    <dbReference type="NCBI Taxonomy" id="1069117"/>
    <lineage>
        <taxon>Bacteria</taxon>
        <taxon>Pseudomonadati</taxon>
        <taxon>Bacteroidota</taxon>
        <taxon>Flavobacteriia</taxon>
        <taxon>Flavobacteriales</taxon>
        <taxon>Flavobacteriaceae</taxon>
        <taxon>Maribacter</taxon>
    </lineage>
</organism>
<evidence type="ECO:0000256" key="1">
    <source>
        <dbReference type="SAM" id="SignalP"/>
    </source>
</evidence>
<dbReference type="Gene3D" id="2.60.40.10">
    <property type="entry name" value="Immunoglobulins"/>
    <property type="match status" value="2"/>
</dbReference>
<keyword evidence="3" id="KW-1185">Reference proteome</keyword>
<name>A0ABW3B8P8_9FLAO</name>
<dbReference type="RefSeq" id="WP_379936686.1">
    <property type="nucleotide sequence ID" value="NZ_JBHTHY010000028.1"/>
</dbReference>
<comment type="caution">
    <text evidence="2">The sequence shown here is derived from an EMBL/GenBank/DDBJ whole genome shotgun (WGS) entry which is preliminary data.</text>
</comment>
<sequence>MKNYSKIYLLTVFLLLFIAFQASAQAIVINAPVPADNPNLAGNSPWPAICAGNGGFNEYFVNITWAGTANAGNEFILELSDASGSFASPETLATITDQNTNTDFDTSFSIPLTTRGQGYKMRVRSTDPVRIGAESDAYNMYYMDVTSNLNISEAGDGVPPGSICSTNPIVLQVDNIANPETYQYSWYRSGTLLVGETGPTLNISQSGMYSVFIDYGPICTGSGNTDSNIVDVTIGAGGSGIAIAPPTRTALCTGDSETLAITITDPSWSYQWYKNDVAILGAIGSSYTVNAATPGFEADYAVEISAPGVCTERSEVVAITNADNYTVSRNNPANVVVLPSQTQTLNVSTTANSPTFRWFRNAVELVGETSSTLSITQEGEYYAEVTQSGGACTSSSKNSETTVAVAPASFELVADYASPYTSCVTTSMVLEVQTINAVAADGTTTDVTADLVDAFTYQWQRNGTDVAGQTGKSISLASNTENGDYVLTASLAGYNEISNTLPIQLLTSETITITSTSTVYCSASDIVTVSTTTDLTSATFEWQKDSVAVSSTDESLNISEPGTYRLVLQQDGCSLISNEIIIAPLDENLITLDPAGEIVLPEGTSRTVRANGGTAYRWMNASNDEMSTSDSVTFTEAGTYTLIASIDNCEITKQVTVSILDTFKVPNVITVNGDGINDQWIIPNLYSNKADVNVIIYNEQGEEILNEFDYNNNWPQSSTAFQKQNMVFYYKIRNASEVLKQGTITVIR</sequence>